<evidence type="ECO:0000313" key="1">
    <source>
        <dbReference type="EMBL" id="EGF83586.1"/>
    </source>
</evidence>
<dbReference type="AlphaFoldDB" id="F4NU80"/>
<dbReference type="HOGENOM" id="CLU_2621635_0_0_1"/>
<reference evidence="1 2" key="1">
    <citation type="submission" date="2009-12" db="EMBL/GenBank/DDBJ databases">
        <title>The draft genome of Batrachochytrium dendrobatidis.</title>
        <authorList>
            <consortium name="US DOE Joint Genome Institute (JGI-PGF)"/>
            <person name="Kuo A."/>
            <person name="Salamov A."/>
            <person name="Schmutz J."/>
            <person name="Lucas S."/>
            <person name="Pitluck S."/>
            <person name="Rosenblum E."/>
            <person name="Stajich J."/>
            <person name="Eisen M."/>
            <person name="Grigoriev I.V."/>
        </authorList>
    </citation>
    <scope>NUCLEOTIDE SEQUENCE [LARGE SCALE GENOMIC DNA]</scope>
    <source>
        <strain evidence="2">JAM81 / FGSC 10211</strain>
    </source>
</reference>
<organism evidence="1 2">
    <name type="scientific">Batrachochytrium dendrobatidis (strain JAM81 / FGSC 10211)</name>
    <name type="common">Frog chytrid fungus</name>
    <dbReference type="NCBI Taxonomy" id="684364"/>
    <lineage>
        <taxon>Eukaryota</taxon>
        <taxon>Fungi</taxon>
        <taxon>Fungi incertae sedis</taxon>
        <taxon>Chytridiomycota</taxon>
        <taxon>Chytridiomycota incertae sedis</taxon>
        <taxon>Chytridiomycetes</taxon>
        <taxon>Rhizophydiales</taxon>
        <taxon>Rhizophydiales incertae sedis</taxon>
        <taxon>Batrachochytrium</taxon>
    </lineage>
</organism>
<dbReference type="RefSeq" id="XP_006676146.1">
    <property type="nucleotide sequence ID" value="XM_006676083.1"/>
</dbReference>
<accession>F4NU80</accession>
<dbReference type="EMBL" id="GL882879">
    <property type="protein sequence ID" value="EGF83586.1"/>
    <property type="molecule type" value="Genomic_DNA"/>
</dbReference>
<protein>
    <submittedName>
        <fullName evidence="1">Uncharacterized protein</fullName>
    </submittedName>
</protein>
<dbReference type="InParanoid" id="F4NU80"/>
<gene>
    <name evidence="1" type="ORF">BATDEDRAFT_86008</name>
</gene>
<name>F4NU80_BATDJ</name>
<keyword evidence="2" id="KW-1185">Reference proteome</keyword>
<evidence type="ECO:0000313" key="2">
    <source>
        <dbReference type="Proteomes" id="UP000007241"/>
    </source>
</evidence>
<dbReference type="GeneID" id="18242288"/>
<dbReference type="Proteomes" id="UP000007241">
    <property type="component" value="Unassembled WGS sequence"/>
</dbReference>
<proteinExistence type="predicted"/>
<sequence length="78" mass="8436">MIANNANQFVLYTQFAADPTSSIFSRGAESSHFTNVAVTNTIATSSKQDRSSNSAKIMSQLQTSSNFAPNVISTNRFL</sequence>